<reference evidence="1 2" key="1">
    <citation type="journal article" date="2015" name="Genome Biol. Evol.">
        <title>Phylogenomic analyses indicate that early fungi evolved digesting cell walls of algal ancestors of land plants.</title>
        <authorList>
            <person name="Chang Y."/>
            <person name="Wang S."/>
            <person name="Sekimoto S."/>
            <person name="Aerts A.L."/>
            <person name="Choi C."/>
            <person name="Clum A."/>
            <person name="LaButti K.M."/>
            <person name="Lindquist E.A."/>
            <person name="Yee Ngan C."/>
            <person name="Ohm R.A."/>
            <person name="Salamov A.A."/>
            <person name="Grigoriev I.V."/>
            <person name="Spatafora J.W."/>
            <person name="Berbee M.L."/>
        </authorList>
    </citation>
    <scope>NUCLEOTIDE SEQUENCE [LARGE SCALE GENOMIC DNA]</scope>
    <source>
        <strain evidence="1 2">NRRL 28638</strain>
    </source>
</reference>
<evidence type="ECO:0000313" key="1">
    <source>
        <dbReference type="EMBL" id="KXN68370.1"/>
    </source>
</evidence>
<keyword evidence="2" id="KW-1185">Reference proteome</keyword>
<dbReference type="OrthoDB" id="194386at2759"/>
<evidence type="ECO:0000313" key="2">
    <source>
        <dbReference type="Proteomes" id="UP000070444"/>
    </source>
</evidence>
<dbReference type="Proteomes" id="UP000070444">
    <property type="component" value="Unassembled WGS sequence"/>
</dbReference>
<gene>
    <name evidence="1" type="ORF">CONCODRAFT_72298</name>
</gene>
<dbReference type="Gene3D" id="3.40.50.150">
    <property type="entry name" value="Vaccinia Virus protein VP39"/>
    <property type="match status" value="1"/>
</dbReference>
<dbReference type="InterPro" id="IPR019410">
    <property type="entry name" value="Methyltransf_16"/>
</dbReference>
<dbReference type="PANTHER" id="PTHR14614:SF109">
    <property type="entry name" value="RIBOSOMAL LYSINE N-METHYLTRANSFERASE 5"/>
    <property type="match status" value="1"/>
</dbReference>
<accession>A0A137NZW6</accession>
<dbReference type="Pfam" id="PF10294">
    <property type="entry name" value="Methyltransf_16"/>
    <property type="match status" value="1"/>
</dbReference>
<protein>
    <submittedName>
        <fullName evidence="1">Uncharacterized protein</fullName>
    </submittedName>
</protein>
<name>A0A137NZW6_CONC2</name>
<dbReference type="SUPFAM" id="SSF53335">
    <property type="entry name" value="S-adenosyl-L-methionine-dependent methyltransferases"/>
    <property type="match status" value="1"/>
</dbReference>
<dbReference type="PANTHER" id="PTHR14614">
    <property type="entry name" value="HEPATOCELLULAR CARCINOMA-ASSOCIATED ANTIGEN"/>
    <property type="match status" value="1"/>
</dbReference>
<sequence length="239" mass="27465">MSFECTKHIRSLNFQVNQFDLKIEQLNQSGEHGTTVWDSSKVLSLFLIQMLNTRSKFEDRSNKYCLELGSGCGLAGLSAASTGVKTILTDLNHIVPLLKQNISINKYGIEERWAGYNMNQQSTPLNYQDQIQVRELNWLDFDKDQFEEIKFDYILAADCIYEIELIPPFLQAVIQFSSFKTQIFVSLEPRDPRVIDAFVEESKKHGFSVVKIPRSKYPSPYNTLSAPCNMYKLKKTAKI</sequence>
<proteinExistence type="predicted"/>
<dbReference type="AlphaFoldDB" id="A0A137NZW6"/>
<dbReference type="STRING" id="796925.A0A137NZW6"/>
<dbReference type="OMA" id="NTQNHGT"/>
<dbReference type="EMBL" id="KQ964580">
    <property type="protein sequence ID" value="KXN68370.1"/>
    <property type="molecule type" value="Genomic_DNA"/>
</dbReference>
<organism evidence="1 2">
    <name type="scientific">Conidiobolus coronatus (strain ATCC 28846 / CBS 209.66 / NRRL 28638)</name>
    <name type="common">Delacroixia coronata</name>
    <dbReference type="NCBI Taxonomy" id="796925"/>
    <lineage>
        <taxon>Eukaryota</taxon>
        <taxon>Fungi</taxon>
        <taxon>Fungi incertae sedis</taxon>
        <taxon>Zoopagomycota</taxon>
        <taxon>Entomophthoromycotina</taxon>
        <taxon>Entomophthoromycetes</taxon>
        <taxon>Entomophthorales</taxon>
        <taxon>Ancylistaceae</taxon>
        <taxon>Conidiobolus</taxon>
    </lineage>
</organism>
<dbReference type="InterPro" id="IPR029063">
    <property type="entry name" value="SAM-dependent_MTases_sf"/>
</dbReference>